<dbReference type="BioCyc" id="MMAZ1236903:G139K-224-MONOMER"/>
<name>M1P5L9_METMZ</name>
<dbReference type="HOGENOM" id="CLU_3338435_0_0_2"/>
<organism evidence="1 2">
    <name type="scientific">Methanosarcina mazei Tuc01</name>
    <dbReference type="NCBI Taxonomy" id="1236903"/>
    <lineage>
        <taxon>Archaea</taxon>
        <taxon>Methanobacteriati</taxon>
        <taxon>Methanobacteriota</taxon>
        <taxon>Stenosarchaea group</taxon>
        <taxon>Methanomicrobia</taxon>
        <taxon>Methanosarcinales</taxon>
        <taxon>Methanosarcinaceae</taxon>
        <taxon>Methanosarcina</taxon>
    </lineage>
</organism>
<gene>
    <name evidence="1" type="ORF">MmTuc01_0228</name>
</gene>
<protein>
    <submittedName>
        <fullName evidence="1">Uncharacterized protein</fullName>
    </submittedName>
</protein>
<proteinExistence type="predicted"/>
<dbReference type="KEGG" id="mmaz:MmTuc01_0228"/>
<evidence type="ECO:0000313" key="1">
    <source>
        <dbReference type="EMBL" id="AGF95677.1"/>
    </source>
</evidence>
<dbReference type="EMBL" id="CP004144">
    <property type="protein sequence ID" value="AGF95677.1"/>
    <property type="molecule type" value="Genomic_DNA"/>
</dbReference>
<accession>M1P5L9</accession>
<reference evidence="1 2" key="1">
    <citation type="journal article" date="2013" name="Genome Announc.">
        <title>Complete Genome of a Methanosarcina mazei Strain Isolated from Sediment Samples from an Amazonian Flooded Area.</title>
        <authorList>
            <person name="Assis das Gracas D."/>
            <person name="Thiago Juca Ramos R."/>
            <person name="Vieira Araujo A.C."/>
            <person name="Zahlouth R."/>
            <person name="Ribeiro Carneiro A."/>
            <person name="Souza Lopes T."/>
            <person name="Azevedo Barauna R."/>
            <person name="Azevedo V."/>
            <person name="Cruz Schneider M.P."/>
            <person name="Pellizari V.H."/>
            <person name="Silva A."/>
        </authorList>
    </citation>
    <scope>NUCLEOTIDE SEQUENCE [LARGE SCALE GENOMIC DNA]</scope>
    <source>
        <strain evidence="1 2">Tuc01</strain>
    </source>
</reference>
<evidence type="ECO:0000313" key="2">
    <source>
        <dbReference type="Proteomes" id="UP000011718"/>
    </source>
</evidence>
<dbReference type="Proteomes" id="UP000011718">
    <property type="component" value="Chromosome"/>
</dbReference>
<dbReference type="AlphaFoldDB" id="M1P5L9"/>
<sequence>MTSSSSILISLKAYTVERPEKNPGFFRNKSGIVNPDP</sequence>